<dbReference type="InterPro" id="IPR032466">
    <property type="entry name" value="Metal_Hydrolase"/>
</dbReference>
<dbReference type="InterPro" id="IPR006680">
    <property type="entry name" value="Amidohydro-rel"/>
</dbReference>
<dbReference type="GO" id="GO:0016787">
    <property type="term" value="F:hydrolase activity"/>
    <property type="evidence" value="ECO:0007669"/>
    <property type="project" value="UniProtKB-KW"/>
</dbReference>
<evidence type="ECO:0000313" key="4">
    <source>
        <dbReference type="Proteomes" id="UP000230886"/>
    </source>
</evidence>
<keyword evidence="3" id="KW-0378">Hydrolase</keyword>
<proteinExistence type="predicted"/>
<reference evidence="3 4" key="1">
    <citation type="submission" date="2017-07" db="EMBL/GenBank/DDBJ databases">
        <title>Draft sequence of Rhodococcus enclensis 23b-28.</title>
        <authorList>
            <person name="Besaury L."/>
            <person name="Sancelme M."/>
            <person name="Amato P."/>
            <person name="Lallement A."/>
            <person name="Delort A.-M."/>
        </authorList>
    </citation>
    <scope>NUCLEOTIDE SEQUENCE [LARGE SCALE GENOMIC DNA]</scope>
    <source>
        <strain evidence="3 4">23b-28</strain>
    </source>
</reference>
<feature type="compositionally biased region" description="Low complexity" evidence="1">
    <location>
        <begin position="269"/>
        <end position="283"/>
    </location>
</feature>
<feature type="domain" description="Amidohydrolase-related" evidence="2">
    <location>
        <begin position="16"/>
        <end position="259"/>
    </location>
</feature>
<feature type="region of interest" description="Disordered" evidence="1">
    <location>
        <begin position="269"/>
        <end position="292"/>
    </location>
</feature>
<dbReference type="Gene3D" id="3.20.20.140">
    <property type="entry name" value="Metal-dependent hydrolases"/>
    <property type="match status" value="1"/>
</dbReference>
<name>A0A2A5J7Z4_RHOSG</name>
<organism evidence="3 4">
    <name type="scientific">Rhodococcus qingshengii</name>
    <dbReference type="NCBI Taxonomy" id="334542"/>
    <lineage>
        <taxon>Bacteria</taxon>
        <taxon>Bacillati</taxon>
        <taxon>Actinomycetota</taxon>
        <taxon>Actinomycetes</taxon>
        <taxon>Mycobacteriales</taxon>
        <taxon>Nocardiaceae</taxon>
        <taxon>Rhodococcus</taxon>
        <taxon>Rhodococcus erythropolis group</taxon>
    </lineage>
</organism>
<evidence type="ECO:0000256" key="1">
    <source>
        <dbReference type="SAM" id="MobiDB-lite"/>
    </source>
</evidence>
<accession>A0A2A5J7Z4</accession>
<dbReference type="Proteomes" id="UP000230886">
    <property type="component" value="Unassembled WGS sequence"/>
</dbReference>
<gene>
    <name evidence="3" type="ORF">CHR55_19670</name>
</gene>
<evidence type="ECO:0000259" key="2">
    <source>
        <dbReference type="Pfam" id="PF04909"/>
    </source>
</evidence>
<sequence length="292" mass="31280">MCGDPGQQGKIDPVFDAHVHIIDPRFPLVENHGYLPEPFTVADYRARLASLKGLSVDGGAVVTASYQGNDQEYLKAALSELGEGWVGVTALPLDATDEDIVALDALGVRAVRFNLRRGATDLRLLADLANRAFDLVGWHAEFYVDATLLLSLEPVFAKLPAVSIDHLGMSTRGLPYLLNLVDRGVRVKATGFGRTTISDVGDVLRQIHAVNPAALMFGTDLPGTRARRAFEVHDLDVIAEAVGDDLSAVMCDNARSWYRCAQVNATAPSHSPAAISAPNSSTSMDNPTAFTA</sequence>
<dbReference type="AlphaFoldDB" id="A0A2A5J7Z4"/>
<dbReference type="InterPro" id="IPR052358">
    <property type="entry name" value="Aro_Compnd_Degr_Hydrolases"/>
</dbReference>
<protein>
    <submittedName>
        <fullName evidence="3">2-pyrone-4,6-dicarboxylate hydrolase</fullName>
    </submittedName>
</protein>
<dbReference type="EMBL" id="NOVD01000014">
    <property type="protein sequence ID" value="PCK25738.1"/>
    <property type="molecule type" value="Genomic_DNA"/>
</dbReference>
<dbReference type="PANTHER" id="PTHR35563:SF2">
    <property type="entry name" value="BARREL METAL-DEPENDENT HYDROLASE, PUTATIVE (AFU_ORTHOLOGUE AFUA_1G16240)-RELATED"/>
    <property type="match status" value="1"/>
</dbReference>
<evidence type="ECO:0000313" key="3">
    <source>
        <dbReference type="EMBL" id="PCK25738.1"/>
    </source>
</evidence>
<dbReference type="SUPFAM" id="SSF51556">
    <property type="entry name" value="Metallo-dependent hydrolases"/>
    <property type="match status" value="1"/>
</dbReference>
<dbReference type="PANTHER" id="PTHR35563">
    <property type="entry name" value="BARREL METAL-DEPENDENT HYDROLASE, PUTATIVE (AFU_ORTHOLOGUE AFUA_1G16240)-RELATED"/>
    <property type="match status" value="1"/>
</dbReference>
<comment type="caution">
    <text evidence="3">The sequence shown here is derived from an EMBL/GenBank/DDBJ whole genome shotgun (WGS) entry which is preliminary data.</text>
</comment>
<dbReference type="Pfam" id="PF04909">
    <property type="entry name" value="Amidohydro_2"/>
    <property type="match status" value="1"/>
</dbReference>